<dbReference type="RefSeq" id="WP_184155585.1">
    <property type="nucleotide sequence ID" value="NZ_JACHFM010000011.1"/>
</dbReference>
<dbReference type="AlphaFoldDB" id="A0A840STT2"/>
<keyword evidence="1" id="KW-0732">Signal</keyword>
<comment type="caution">
    <text evidence="2">The sequence shown here is derived from an EMBL/GenBank/DDBJ whole genome shotgun (WGS) entry which is preliminary data.</text>
</comment>
<evidence type="ECO:0000313" key="2">
    <source>
        <dbReference type="EMBL" id="MBB5224604.1"/>
    </source>
</evidence>
<keyword evidence="3" id="KW-1185">Reference proteome</keyword>
<feature type="chain" id="PRO_5032532684" evidence="1">
    <location>
        <begin position="29"/>
        <end position="206"/>
    </location>
</feature>
<proteinExistence type="predicted"/>
<evidence type="ECO:0000313" key="3">
    <source>
        <dbReference type="Proteomes" id="UP000549457"/>
    </source>
</evidence>
<accession>A0A840STT2</accession>
<feature type="signal peptide" evidence="1">
    <location>
        <begin position="1"/>
        <end position="28"/>
    </location>
</feature>
<protein>
    <submittedName>
        <fullName evidence="2">Uncharacterized protein</fullName>
    </submittedName>
</protein>
<reference evidence="2 3" key="1">
    <citation type="submission" date="2020-08" db="EMBL/GenBank/DDBJ databases">
        <title>Genomic Encyclopedia of Type Strains, Phase IV (KMG-IV): sequencing the most valuable type-strain genomes for metagenomic binning, comparative biology and taxonomic classification.</title>
        <authorList>
            <person name="Goeker M."/>
        </authorList>
    </citation>
    <scope>NUCLEOTIDE SEQUENCE [LARGE SCALE GENOMIC DNA]</scope>
    <source>
        <strain evidence="2 3">DSM 101730</strain>
    </source>
</reference>
<organism evidence="2 3">
    <name type="scientific">Amaricoccus macauensis</name>
    <dbReference type="NCBI Taxonomy" id="57001"/>
    <lineage>
        <taxon>Bacteria</taxon>
        <taxon>Pseudomonadati</taxon>
        <taxon>Pseudomonadota</taxon>
        <taxon>Alphaproteobacteria</taxon>
        <taxon>Rhodobacterales</taxon>
        <taxon>Paracoccaceae</taxon>
        <taxon>Amaricoccus</taxon>
    </lineage>
</organism>
<dbReference type="EMBL" id="JACHFM010000011">
    <property type="protein sequence ID" value="MBB5224604.1"/>
    <property type="molecule type" value="Genomic_DNA"/>
</dbReference>
<dbReference type="Proteomes" id="UP000549457">
    <property type="component" value="Unassembled WGS sequence"/>
</dbReference>
<sequence>MSRLLTLGCLAVTALGGAVTFAPLPSAAADYDIDCAVILCMAAGFPSEPSGTCSDAYDYMIDRITDRPPEPPFDTCTMSDGSAYDAAEVAFARPSRQSRVGWICPEPAPMTFDETADYTFARPSCYPDAEYIPSVFEGGTWFLGAPVAAERVAFRFQITIPTGVGGEPYVSPVFLSNPDTGFSLTLTPEELTEIAEQPTITLGSTP</sequence>
<evidence type="ECO:0000256" key="1">
    <source>
        <dbReference type="SAM" id="SignalP"/>
    </source>
</evidence>
<gene>
    <name evidence="2" type="ORF">HNP73_004575</name>
</gene>
<name>A0A840STT2_9RHOB</name>